<dbReference type="Pfam" id="PF03781">
    <property type="entry name" value="FGE-sulfatase"/>
    <property type="match status" value="1"/>
</dbReference>
<sequence length="344" mass="38944">MNYKWLGVLGFLPMLAACNTDIDVSSSVLSKEQVATIISNVNKQYPDADSELKQNIAKVAVKSIENMVFVEDGSFIMGDFRMPCMNADLNRPVWTPEASCYSAVEIVNRGADIQHEVTLSSYSLSKYEAEALDYDIYLQALKRPFEQFKYEGTYLERDSEVYDTLLPGFVKEAAMKVNWQDAKNYCQWLGQLTALPVDLPTEAQWEYAARSRGQKLYYATNNGFKQYINRGYYNPELGGYEEFTAESANIDGDLKPVGTFEPNPLGIYDMTNNAEEWVSDWYAKDYYNVSPKLDPQGPESGEYKVVRGGLNMVTVARAFDPIKSDNLSNRSGFRCAVQSTERPY</sequence>
<proteinExistence type="predicted"/>
<accession>A0AAE7B1W7</accession>
<dbReference type="RefSeq" id="WP_171803313.1">
    <property type="nucleotide sequence ID" value="NZ_CP053543.1"/>
</dbReference>
<dbReference type="InterPro" id="IPR051043">
    <property type="entry name" value="Sulfatase_Mod_Factor_Kinase"/>
</dbReference>
<dbReference type="InterPro" id="IPR042095">
    <property type="entry name" value="SUMF_sf"/>
</dbReference>
<protein>
    <submittedName>
        <fullName evidence="2">SUMF1/EgtB/PvdO family nonheme iron enzyme</fullName>
    </submittedName>
</protein>
<dbReference type="AlphaFoldDB" id="A0AAE7B1W7"/>
<evidence type="ECO:0000313" key="2">
    <source>
        <dbReference type="EMBL" id="QJY39466.1"/>
    </source>
</evidence>
<dbReference type="EMBL" id="CP053543">
    <property type="protein sequence ID" value="QJY39466.1"/>
    <property type="molecule type" value="Genomic_DNA"/>
</dbReference>
<gene>
    <name evidence="2" type="ORF">HOO69_23370</name>
</gene>
<dbReference type="InterPro" id="IPR005532">
    <property type="entry name" value="SUMF_dom"/>
</dbReference>
<evidence type="ECO:0000313" key="3">
    <source>
        <dbReference type="Proteomes" id="UP000501443"/>
    </source>
</evidence>
<dbReference type="Proteomes" id="UP000501443">
    <property type="component" value="Chromosome 2"/>
</dbReference>
<name>A0AAE7B1W7_9VIBR</name>
<evidence type="ECO:0000259" key="1">
    <source>
        <dbReference type="Pfam" id="PF03781"/>
    </source>
</evidence>
<dbReference type="PROSITE" id="PS51257">
    <property type="entry name" value="PROKAR_LIPOPROTEIN"/>
    <property type="match status" value="1"/>
</dbReference>
<dbReference type="GO" id="GO:0120147">
    <property type="term" value="F:formylglycine-generating oxidase activity"/>
    <property type="evidence" value="ECO:0007669"/>
    <property type="project" value="TreeGrafter"/>
</dbReference>
<feature type="domain" description="Sulfatase-modifying factor enzyme-like" evidence="1">
    <location>
        <begin position="65"/>
        <end position="336"/>
    </location>
</feature>
<reference evidence="2 3" key="1">
    <citation type="submission" date="2020-05" db="EMBL/GenBank/DDBJ databases">
        <title>First description outside Europe of the emergent pathogen for shellfish aquaculture Vibrio europaeus.</title>
        <authorList>
            <person name="Dubert J."/>
            <person name="Rojas R."/>
        </authorList>
    </citation>
    <scope>NUCLEOTIDE SEQUENCE [LARGE SCALE GENOMIC DNA]</scope>
    <source>
        <strain evidence="2 3">NPI-1</strain>
    </source>
</reference>
<organism evidence="2 3">
    <name type="scientific">Vibrio europaeus</name>
    <dbReference type="NCBI Taxonomy" id="300876"/>
    <lineage>
        <taxon>Bacteria</taxon>
        <taxon>Pseudomonadati</taxon>
        <taxon>Pseudomonadota</taxon>
        <taxon>Gammaproteobacteria</taxon>
        <taxon>Vibrionales</taxon>
        <taxon>Vibrionaceae</taxon>
        <taxon>Vibrio</taxon>
        <taxon>Vibrio oreintalis group</taxon>
    </lineage>
</organism>
<dbReference type="PANTHER" id="PTHR23150:SF19">
    <property type="entry name" value="FORMYLGLYCINE-GENERATING ENZYME"/>
    <property type="match status" value="1"/>
</dbReference>
<dbReference type="InterPro" id="IPR016187">
    <property type="entry name" value="CTDL_fold"/>
</dbReference>
<dbReference type="PANTHER" id="PTHR23150">
    <property type="entry name" value="SULFATASE MODIFYING FACTOR 1, 2"/>
    <property type="match status" value="1"/>
</dbReference>
<dbReference type="Gene3D" id="3.90.1580.10">
    <property type="entry name" value="paralog of FGE (formylglycine-generating enzyme)"/>
    <property type="match status" value="1"/>
</dbReference>
<dbReference type="SUPFAM" id="SSF56436">
    <property type="entry name" value="C-type lectin-like"/>
    <property type="match status" value="1"/>
</dbReference>